<feature type="region of interest" description="Disordered" evidence="1">
    <location>
        <begin position="207"/>
        <end position="247"/>
    </location>
</feature>
<name>A0ABU4FVM3_9BACL</name>
<dbReference type="Gene3D" id="3.10.290.30">
    <property type="entry name" value="MM3350-like"/>
    <property type="match status" value="1"/>
</dbReference>
<protein>
    <submittedName>
        <fullName evidence="3">SEC-C metal-binding domain-containing protein</fullName>
    </submittedName>
</protein>
<dbReference type="PANTHER" id="PTHR41878">
    <property type="entry name" value="LEXA REPRESSOR-RELATED"/>
    <property type="match status" value="1"/>
</dbReference>
<evidence type="ECO:0000313" key="3">
    <source>
        <dbReference type="EMBL" id="MDW0108778.1"/>
    </source>
</evidence>
<dbReference type="Gene3D" id="3.10.450.50">
    <property type="match status" value="1"/>
</dbReference>
<dbReference type="InterPro" id="IPR012912">
    <property type="entry name" value="Plasmid_pRiA4b_Orf3-like"/>
</dbReference>
<accession>A0ABU4FVM3</accession>
<keyword evidence="4" id="KW-1185">Reference proteome</keyword>
<proteinExistence type="predicted"/>
<sequence>MKSYILKLTMIDVEPAVWRRVIMPAGATFNRLHETIQRVTNFESYNVDEPYHFFEVVVDDVCITNNLEQREELREGSKLTPKQPTRIKIDKYIEKHKELTYTYDFGDGWRFLVELEEIVEDYHFGFPTVLDGEGDAPPEDVGGPGGFASFLSIIENPAHPEHAHMTEWMKGREFKPYDKQAINDVLKQVKYKKTEWNEVNHQNYKIISDPYRDSEMTEEPSTSAKPESKPKTKSKLEPQAKTKKANPFAEHQDTILAYIRATTRLYGMVPYARVISLYNTQNEHQITVEELSEFIEASDVSVSLQEENIFYKDGVLLGSKLIGIDPDVFVRETIEKPYYEPAKEDVLLLADPGYVEKTPELQQLEKLFLEEHIPQIQVDRMLFTFMEGLSKWHANFMEVIGRLMAQAGPLEEESVKRIVPVAINVSNAVRLIENRGHTPQEMSLVERTQVKPLTKDSAVAEKKVGRNDPCPCGSGKKYKKCHGK</sequence>
<comment type="caution">
    <text evidence="3">The sequence shown here is derived from an EMBL/GenBank/DDBJ whole genome shotgun (WGS) entry which is preliminary data.</text>
</comment>
<evidence type="ECO:0000256" key="1">
    <source>
        <dbReference type="SAM" id="MobiDB-lite"/>
    </source>
</evidence>
<dbReference type="Proteomes" id="UP001280629">
    <property type="component" value="Unassembled WGS sequence"/>
</dbReference>
<dbReference type="Pfam" id="PF07929">
    <property type="entry name" value="PRiA4_ORF3"/>
    <property type="match status" value="1"/>
</dbReference>
<dbReference type="RefSeq" id="WP_317934027.1">
    <property type="nucleotide sequence ID" value="NZ_JAUBDH010000001.1"/>
</dbReference>
<dbReference type="SUPFAM" id="SSF103642">
    <property type="entry name" value="Sec-C motif"/>
    <property type="match status" value="1"/>
</dbReference>
<dbReference type="InterPro" id="IPR024047">
    <property type="entry name" value="MM3350-like_sf"/>
</dbReference>
<evidence type="ECO:0000259" key="2">
    <source>
        <dbReference type="Pfam" id="PF07929"/>
    </source>
</evidence>
<organism evidence="3 4">
    <name type="scientific">Sporosarcina aquimarina</name>
    <dbReference type="NCBI Taxonomy" id="114975"/>
    <lineage>
        <taxon>Bacteria</taxon>
        <taxon>Bacillati</taxon>
        <taxon>Bacillota</taxon>
        <taxon>Bacilli</taxon>
        <taxon>Bacillales</taxon>
        <taxon>Caryophanaceae</taxon>
        <taxon>Sporosarcina</taxon>
    </lineage>
</organism>
<reference evidence="3 4" key="1">
    <citation type="submission" date="2023-06" db="EMBL/GenBank/DDBJ databases">
        <title>Sporosarcina sp. nov., isolated from Korean traditional fermented seafood 'Jeotgal'.</title>
        <authorList>
            <person name="Yang A.-I."/>
            <person name="Shin N.-R."/>
        </authorList>
    </citation>
    <scope>NUCLEOTIDE SEQUENCE [LARGE SCALE GENOMIC DNA]</scope>
    <source>
        <strain evidence="3 4">KCTC3840</strain>
    </source>
</reference>
<feature type="compositionally biased region" description="Basic and acidic residues" evidence="1">
    <location>
        <begin position="226"/>
        <end position="240"/>
    </location>
</feature>
<dbReference type="Pfam" id="PF02810">
    <property type="entry name" value="SEC-C"/>
    <property type="match status" value="1"/>
</dbReference>
<dbReference type="InterPro" id="IPR004027">
    <property type="entry name" value="SEC_C_motif"/>
</dbReference>
<evidence type="ECO:0000313" key="4">
    <source>
        <dbReference type="Proteomes" id="UP001280629"/>
    </source>
</evidence>
<dbReference type="SUPFAM" id="SSF159941">
    <property type="entry name" value="MM3350-like"/>
    <property type="match status" value="1"/>
</dbReference>
<dbReference type="EMBL" id="JAUBDH010000001">
    <property type="protein sequence ID" value="MDW0108778.1"/>
    <property type="molecule type" value="Genomic_DNA"/>
</dbReference>
<feature type="domain" description="Plasmid pRiA4b Orf3-like" evidence="2">
    <location>
        <begin position="3"/>
        <end position="181"/>
    </location>
</feature>
<dbReference type="PANTHER" id="PTHR41878:SF1">
    <property type="entry name" value="TNPR PROTEIN"/>
    <property type="match status" value="1"/>
</dbReference>
<gene>
    <name evidence="3" type="ORF">QT716_01810</name>
</gene>